<evidence type="ECO:0000313" key="9">
    <source>
        <dbReference type="EMBL" id="RIA96758.1"/>
    </source>
</evidence>
<dbReference type="OrthoDB" id="2352140at2759"/>
<evidence type="ECO:0000313" key="10">
    <source>
        <dbReference type="Proteomes" id="UP000265703"/>
    </source>
</evidence>
<feature type="compositionally biased region" description="Basic and acidic residues" evidence="6">
    <location>
        <begin position="347"/>
        <end position="362"/>
    </location>
</feature>
<dbReference type="GO" id="GO:0005886">
    <property type="term" value="C:plasma membrane"/>
    <property type="evidence" value="ECO:0007669"/>
    <property type="project" value="TreeGrafter"/>
</dbReference>
<evidence type="ECO:0000256" key="1">
    <source>
        <dbReference type="ARBA" id="ARBA00004141"/>
    </source>
</evidence>
<feature type="transmembrane region" description="Helical" evidence="7">
    <location>
        <begin position="127"/>
        <end position="148"/>
    </location>
</feature>
<feature type="domain" description="Ion transport" evidence="8">
    <location>
        <begin position="15"/>
        <end position="248"/>
    </location>
</feature>
<dbReference type="STRING" id="658196.A0A397TF45"/>
<comment type="subcellular location">
    <subcellularLocation>
        <location evidence="1">Membrane</location>
        <topology evidence="1">Multi-pass membrane protein</topology>
    </subcellularLocation>
</comment>
<evidence type="ECO:0000256" key="5">
    <source>
        <dbReference type="ARBA" id="ARBA00023136"/>
    </source>
</evidence>
<evidence type="ECO:0000256" key="2">
    <source>
        <dbReference type="ARBA" id="ARBA00022692"/>
    </source>
</evidence>
<keyword evidence="4 7" id="KW-1133">Transmembrane helix</keyword>
<dbReference type="PANTHER" id="PTHR10582:SF2">
    <property type="entry name" value="INACTIVE"/>
    <property type="match status" value="1"/>
</dbReference>
<dbReference type="GO" id="GO:0005216">
    <property type="term" value="F:monoatomic ion channel activity"/>
    <property type="evidence" value="ECO:0007669"/>
    <property type="project" value="InterPro"/>
</dbReference>
<keyword evidence="2 7" id="KW-0812">Transmembrane</keyword>
<sequence length="370" mass="43215">MVILLFLFPKYILRSFIMASTLKQLEQTKILFIIIILLGIGYLTFEVRLCLWKPKLYFTDPWKMFDVGALVLPIITSMYWLVNGKPPLWIIAFSNLFLYFKFLLFFRVFKSFGVYFVLIIGVVKRVLVFWVILSFIIFGFTHAFFIMLRPTKDDKENDPWNLATKYNSINSNGTINPNLTLIQQPNSNTNMFSWFPTSILAMYLLLTGDSGYLSSWTYREAPIMTILLVLFTSFTTIYLMNLFIGSFIGVAIEDYGKNEAFLLQKAKKKIKNIFQIGCNYYDIPADEVRRLINAIDNNQTEFSSPSPIISKKLRYLLKISEPIGSIDELKQLKEEFKQLKEELKQRQIRDESKQQENGDEFRQQISGFSQ</sequence>
<feature type="transmembrane region" description="Helical" evidence="7">
    <location>
        <begin position="30"/>
        <end position="52"/>
    </location>
</feature>
<gene>
    <name evidence="9" type="ORF">C1645_814951</name>
</gene>
<feature type="region of interest" description="Disordered" evidence="6">
    <location>
        <begin position="347"/>
        <end position="370"/>
    </location>
</feature>
<comment type="caution">
    <text evidence="9">The sequence shown here is derived from an EMBL/GenBank/DDBJ whole genome shotgun (WGS) entry which is preliminary data.</text>
</comment>
<dbReference type="PANTHER" id="PTHR10582">
    <property type="entry name" value="TRANSIENT RECEPTOR POTENTIAL ION CHANNEL PROTEIN"/>
    <property type="match status" value="1"/>
</dbReference>
<dbReference type="Proteomes" id="UP000265703">
    <property type="component" value="Unassembled WGS sequence"/>
</dbReference>
<evidence type="ECO:0000256" key="6">
    <source>
        <dbReference type="SAM" id="MobiDB-lite"/>
    </source>
</evidence>
<keyword evidence="5 7" id="KW-0472">Membrane</keyword>
<protein>
    <recommendedName>
        <fullName evidence="8">Ion transport domain-containing protein</fullName>
    </recommendedName>
</protein>
<dbReference type="InterPro" id="IPR024862">
    <property type="entry name" value="TRPV"/>
</dbReference>
<evidence type="ECO:0000256" key="7">
    <source>
        <dbReference type="SAM" id="Phobius"/>
    </source>
</evidence>
<proteinExistence type="predicted"/>
<evidence type="ECO:0000256" key="4">
    <source>
        <dbReference type="ARBA" id="ARBA00022989"/>
    </source>
</evidence>
<evidence type="ECO:0000256" key="3">
    <source>
        <dbReference type="ARBA" id="ARBA00022737"/>
    </source>
</evidence>
<keyword evidence="3" id="KW-0677">Repeat</keyword>
<accession>A0A397TF45</accession>
<organism evidence="9 10">
    <name type="scientific">Glomus cerebriforme</name>
    <dbReference type="NCBI Taxonomy" id="658196"/>
    <lineage>
        <taxon>Eukaryota</taxon>
        <taxon>Fungi</taxon>
        <taxon>Fungi incertae sedis</taxon>
        <taxon>Mucoromycota</taxon>
        <taxon>Glomeromycotina</taxon>
        <taxon>Glomeromycetes</taxon>
        <taxon>Glomerales</taxon>
        <taxon>Glomeraceae</taxon>
        <taxon>Glomus</taxon>
    </lineage>
</organism>
<dbReference type="EMBL" id="QKYT01000039">
    <property type="protein sequence ID" value="RIA96758.1"/>
    <property type="molecule type" value="Genomic_DNA"/>
</dbReference>
<feature type="transmembrane region" description="Helical" evidence="7">
    <location>
        <begin position="226"/>
        <end position="252"/>
    </location>
</feature>
<feature type="transmembrane region" description="Helical" evidence="7">
    <location>
        <begin position="64"/>
        <end position="82"/>
    </location>
</feature>
<keyword evidence="10" id="KW-1185">Reference proteome</keyword>
<evidence type="ECO:0000259" key="8">
    <source>
        <dbReference type="Pfam" id="PF00520"/>
    </source>
</evidence>
<name>A0A397TF45_9GLOM</name>
<feature type="transmembrane region" description="Helical" evidence="7">
    <location>
        <begin position="194"/>
        <end position="214"/>
    </location>
</feature>
<dbReference type="AlphaFoldDB" id="A0A397TF45"/>
<dbReference type="Pfam" id="PF00520">
    <property type="entry name" value="Ion_trans"/>
    <property type="match status" value="1"/>
</dbReference>
<reference evidence="9 10" key="1">
    <citation type="submission" date="2018-06" db="EMBL/GenBank/DDBJ databases">
        <title>Comparative genomics reveals the genomic features of Rhizophagus irregularis, R. cerebriforme, R. diaphanum and Gigaspora rosea, and their symbiotic lifestyle signature.</title>
        <authorList>
            <person name="Morin E."/>
            <person name="San Clemente H."/>
            <person name="Chen E.C.H."/>
            <person name="De La Providencia I."/>
            <person name="Hainaut M."/>
            <person name="Kuo A."/>
            <person name="Kohler A."/>
            <person name="Murat C."/>
            <person name="Tang N."/>
            <person name="Roy S."/>
            <person name="Loubradou J."/>
            <person name="Henrissat B."/>
            <person name="Grigoriev I.V."/>
            <person name="Corradi N."/>
            <person name="Roux C."/>
            <person name="Martin F.M."/>
        </authorList>
    </citation>
    <scope>NUCLEOTIDE SEQUENCE [LARGE SCALE GENOMIC DNA]</scope>
    <source>
        <strain evidence="9 10">DAOM 227022</strain>
    </source>
</reference>
<dbReference type="InterPro" id="IPR005821">
    <property type="entry name" value="Ion_trans_dom"/>
</dbReference>
<dbReference type="GO" id="GO:0098703">
    <property type="term" value="P:calcium ion import across plasma membrane"/>
    <property type="evidence" value="ECO:0007669"/>
    <property type="project" value="TreeGrafter"/>
</dbReference>